<name>A0A2W4ES70_9HYPH</name>
<dbReference type="Proteomes" id="UP000248925">
    <property type="component" value="Unassembled WGS sequence"/>
</dbReference>
<organism evidence="2 3">
    <name type="scientific">Rhizobium tubonense</name>
    <dbReference type="NCBI Taxonomy" id="484088"/>
    <lineage>
        <taxon>Bacteria</taxon>
        <taxon>Pseudomonadati</taxon>
        <taxon>Pseudomonadota</taxon>
        <taxon>Alphaproteobacteria</taxon>
        <taxon>Hyphomicrobiales</taxon>
        <taxon>Rhizobiaceae</taxon>
        <taxon>Rhizobium/Agrobacterium group</taxon>
        <taxon>Rhizobium</taxon>
    </lineage>
</organism>
<feature type="compositionally biased region" description="Pro residues" evidence="1">
    <location>
        <begin position="316"/>
        <end position="331"/>
    </location>
</feature>
<accession>A0A2W4ES70</accession>
<dbReference type="AlphaFoldDB" id="A0A2W4ES70"/>
<comment type="caution">
    <text evidence="2">The sequence shown here is derived from an EMBL/GenBank/DDBJ whole genome shotgun (WGS) entry which is preliminary data.</text>
</comment>
<dbReference type="Gene3D" id="3.90.226.10">
    <property type="entry name" value="2-enoyl-CoA Hydratase, Chain A, domain 1"/>
    <property type="match status" value="1"/>
</dbReference>
<dbReference type="RefSeq" id="WP_111160695.1">
    <property type="nucleotide sequence ID" value="NZ_PCDP01000035.1"/>
</dbReference>
<proteinExistence type="predicted"/>
<protein>
    <submittedName>
        <fullName evidence="2">Uncharacterized protein</fullName>
    </submittedName>
</protein>
<sequence length="353" mass="37458">MSLAYFKQHLQWWSTWAAGLVAATVLALLSMVPARAAETPVLDRPMEFLLVHGDSGYCRGDGTCADWISAEGQIFADSPGKLQKLLKRLGDRKLPILVRSPGGDVAAAIQMGLIIRKRGLSVAVGGTRADDCPYADPLCKAARQKDGSVEGESYSSGAVCLSACPLILAGGVRRIASSWAAIGVHQITTTYREVRVQYRTEYEVLNGKKKILSKHEVGRKMVGKRDTTKLGARQKSALIAYLKNMGVDPSLFDLMMSATPQSIRILSPVEALNLGMTTEMSTADLLVMAGNCPAGKTLASCIPAVAPAVLPPPFVAPPSPPLPDTPEPGMPQPSEQQAAIPAAGPFAKITRAA</sequence>
<evidence type="ECO:0000313" key="2">
    <source>
        <dbReference type="EMBL" id="PZM13843.1"/>
    </source>
</evidence>
<dbReference type="SUPFAM" id="SSF52096">
    <property type="entry name" value="ClpP/crotonase"/>
    <property type="match status" value="1"/>
</dbReference>
<keyword evidence="3" id="KW-1185">Reference proteome</keyword>
<dbReference type="EMBL" id="PCDP01000035">
    <property type="protein sequence ID" value="PZM13843.1"/>
    <property type="molecule type" value="Genomic_DNA"/>
</dbReference>
<evidence type="ECO:0000256" key="1">
    <source>
        <dbReference type="SAM" id="MobiDB-lite"/>
    </source>
</evidence>
<feature type="region of interest" description="Disordered" evidence="1">
    <location>
        <begin position="316"/>
        <end position="353"/>
    </location>
</feature>
<dbReference type="InterPro" id="IPR029045">
    <property type="entry name" value="ClpP/crotonase-like_dom_sf"/>
</dbReference>
<gene>
    <name evidence="2" type="ORF">CPY51_13335</name>
</gene>
<reference evidence="2 3" key="1">
    <citation type="journal article" date="2018" name="Sci. Rep.">
        <title>Rhizobium tumorigenes sp. nov., a novel plant tumorigenic bacterium isolated from cane gall tumors on thornless blackberry.</title>
        <authorList>
            <person name="Kuzmanovi N."/>
            <person name="Smalla K."/>
            <person name="Gronow S."/>
            <person name="PuBawska J."/>
        </authorList>
    </citation>
    <scope>NUCLEOTIDE SEQUENCE [LARGE SCALE GENOMIC DNA]</scope>
    <source>
        <strain evidence="2 3">CCBAU 85046</strain>
    </source>
</reference>
<evidence type="ECO:0000313" key="3">
    <source>
        <dbReference type="Proteomes" id="UP000248925"/>
    </source>
</evidence>